<dbReference type="NCBIfam" id="NF033521">
    <property type="entry name" value="lasso_leader_L3"/>
    <property type="match status" value="1"/>
</dbReference>
<protein>
    <recommendedName>
        <fullName evidence="3">Lasso RiPP family leader peptide-containing protein</fullName>
    </recommendedName>
</protein>
<dbReference type="RefSeq" id="WP_189399782.1">
    <property type="nucleotide sequence ID" value="NZ_BMXA01000002.1"/>
</dbReference>
<name>A0A918RRR6_9GAMM</name>
<evidence type="ECO:0000313" key="1">
    <source>
        <dbReference type="EMBL" id="GHA07600.1"/>
    </source>
</evidence>
<evidence type="ECO:0008006" key="3">
    <source>
        <dbReference type="Google" id="ProtNLM"/>
    </source>
</evidence>
<organism evidence="1 2">
    <name type="scientific">Arenicella chitinivorans</name>
    <dbReference type="NCBI Taxonomy" id="1329800"/>
    <lineage>
        <taxon>Bacteria</taxon>
        <taxon>Pseudomonadati</taxon>
        <taxon>Pseudomonadota</taxon>
        <taxon>Gammaproteobacteria</taxon>
        <taxon>Arenicellales</taxon>
        <taxon>Arenicellaceae</taxon>
        <taxon>Arenicella</taxon>
    </lineage>
</organism>
<gene>
    <name evidence="1" type="ORF">GCM10008090_16780</name>
</gene>
<comment type="caution">
    <text evidence="1">The sequence shown here is derived from an EMBL/GenBank/DDBJ whole genome shotgun (WGS) entry which is preliminary data.</text>
</comment>
<sequence length="68" mass="7120">MKTKNNRVLDTGVGAFQVEKHTSKKPYEKPALVCYGDVRDVTLGPTLGGGESGCEGVFRVGPGGCPIP</sequence>
<reference evidence="1" key="1">
    <citation type="journal article" date="2014" name="Int. J. Syst. Evol. Microbiol.">
        <title>Complete genome sequence of Corynebacterium casei LMG S-19264T (=DSM 44701T), isolated from a smear-ripened cheese.</title>
        <authorList>
            <consortium name="US DOE Joint Genome Institute (JGI-PGF)"/>
            <person name="Walter F."/>
            <person name="Albersmeier A."/>
            <person name="Kalinowski J."/>
            <person name="Ruckert C."/>
        </authorList>
    </citation>
    <scope>NUCLEOTIDE SEQUENCE</scope>
    <source>
        <strain evidence="1">KCTC 12711</strain>
    </source>
</reference>
<proteinExistence type="predicted"/>
<keyword evidence="2" id="KW-1185">Reference proteome</keyword>
<accession>A0A918RRR6</accession>
<dbReference type="EMBL" id="BMXA01000002">
    <property type="protein sequence ID" value="GHA07600.1"/>
    <property type="molecule type" value="Genomic_DNA"/>
</dbReference>
<reference evidence="1" key="2">
    <citation type="submission" date="2020-09" db="EMBL/GenBank/DDBJ databases">
        <authorList>
            <person name="Sun Q."/>
            <person name="Kim S."/>
        </authorList>
    </citation>
    <scope>NUCLEOTIDE SEQUENCE</scope>
    <source>
        <strain evidence="1">KCTC 12711</strain>
    </source>
</reference>
<dbReference type="AlphaFoldDB" id="A0A918RRR6"/>
<evidence type="ECO:0000313" key="2">
    <source>
        <dbReference type="Proteomes" id="UP000614811"/>
    </source>
</evidence>
<dbReference type="Proteomes" id="UP000614811">
    <property type="component" value="Unassembled WGS sequence"/>
</dbReference>